<evidence type="ECO:0000256" key="7">
    <source>
        <dbReference type="SAM" id="MobiDB-lite"/>
    </source>
</evidence>
<keyword evidence="3 6" id="KW-0547">Nucleotide-binding</keyword>
<gene>
    <name evidence="9" type="ORF">HYH03_012318</name>
</gene>
<sequence>MERHQLRPPRFFGASTPDDADGGAGPQLVQLAASTAPGTGPPWSDPATLLPGRSFPLAGPGPGQAAGATQPLRSSSENPSRRGSAMPHLMEQAMERRKPLLYEVGRAGPGPPESPGEAAPRNARASLSDPLRPGSYKCLRGLDSGGGGVGGRLPPDCAAELAALPRDAAPAAVAFAVLPLSYGRRMAGALWIVVVSNPGAEQGHVPAGLELLRNPSSLAQLSTLVQLSTAAACPDPDYVAWAAGAARRLAASTTLHALVSGTCTTVAQHVRRCFHLPDVAVQSALLPDAASHVAFMLCVAPSVGGAAGPPNNASSGSKDSGVTAGAAFEAPRPRTRVPPRRVASQMSATADGEPSSRAGALPRRTASYRTGLGAFGDVASAAAAAVAAGGSLVGRPPPQSPGGACASVPPPAHTLASLMAAALRCNGSTGSNVLLSLSARAFHTSHTVLSRLAADPALAPGPAKALLRAHTSGEDHDALAQAQAQAQHAAHVPVGIVIPDTAKHIADVLQPSRDVILLVGSKRAAAAPGVAWQQPGGGSALDASAGTARSGSVVLLGLGLGGGGCLLGLYIALPLPLPGPLLEAVRDSARVLLERVVLGVFRHKLQFPEIAADFDTLRAGVPGSYLSMARLRATVDVLGVPEAAPTSLFGDLCHAEALCQPPGPGALPATPPSARVAHGLAALVLDEEPPLPPSGAASGAVAGASVGVGVGVDGSASFTPGGGLMLPAFGSGLDPGAGLGPGRDSVVCCSAAMLGSGASGVGSRTQGSRGQHYSAVMLDSATGTVTTADPLLSGLEQGTEGGGEGGGGAGLYAPAGVMTVHDVEYGWGLRGLMGALVESVMTTLRQSASELGDPLDGGEAGSRISEALEDLLLSEVVGHGASGVVLRGVLGTVPVAVKLVEMADVDKESPSSDTHTVFTCTTADANTITTGPGGMGARTAASMALLRTPSAAQAAGGFSGAINGGPRTLVDTRDSSSLDSPLPPAGVQYVPAFHVSARGATSPQQEHLSGLGPSSEAAALAVPERAGSTSQAGVEGGGSGPAPAPAAVRGPPGRCQRTESQQLHARRKMLRSAMELAVMRSIQHVHIVQAHAVFDNVVMARRAGPAPQAPGGGSIQLKRLDPRTHGPGDSPICTAVVQELCDRGSLADVLSAGSFPRHVLGPRGTPLAGLPCVDMQGIYLTLLEIAQALRHLHSKRLVHRDLKPANVLLKSNPADPRGWTCKLADFGLALVLDKQEMMMLAPPEPDPALRGNASGSLGSAPAGGRIVGVASLLPSAGGGVLAPLSNPSTPSLPPSLSPSVAPSVARHWFAVQAQASGTVTHMAPEAMLRNSRIDASVDVFSFGVIMWELLCGGGNRPYDKLHPSDIPKAVKAGLRPVFTASVPRAYRQLAISCWSSEPHRRPRASELVAAVKAQLGQLAQQQLVRTHTHTHTHTHTQHTP</sequence>
<dbReference type="PANTHER" id="PTHR44329">
    <property type="entry name" value="SERINE/THREONINE-PROTEIN KINASE TNNI3K-RELATED"/>
    <property type="match status" value="1"/>
</dbReference>
<evidence type="ECO:0000256" key="4">
    <source>
        <dbReference type="ARBA" id="ARBA00022777"/>
    </source>
</evidence>
<feature type="binding site" evidence="6">
    <location>
        <position position="898"/>
    </location>
    <ligand>
        <name>ATP</name>
        <dbReference type="ChEBI" id="CHEBI:30616"/>
    </ligand>
</feature>
<feature type="compositionally biased region" description="Low complexity" evidence="7">
    <location>
        <begin position="63"/>
        <end position="72"/>
    </location>
</feature>
<dbReference type="InterPro" id="IPR011009">
    <property type="entry name" value="Kinase-like_dom_sf"/>
</dbReference>
<reference evidence="9" key="1">
    <citation type="journal article" date="2020" name="bioRxiv">
        <title>Comparative genomics of Chlamydomonas.</title>
        <authorList>
            <person name="Craig R.J."/>
            <person name="Hasan A.R."/>
            <person name="Ness R.W."/>
            <person name="Keightley P.D."/>
        </authorList>
    </citation>
    <scope>NUCLEOTIDE SEQUENCE</scope>
    <source>
        <strain evidence="9">CCAP 11/70</strain>
    </source>
</reference>
<dbReference type="InterPro" id="IPR000719">
    <property type="entry name" value="Prot_kinase_dom"/>
</dbReference>
<evidence type="ECO:0000259" key="8">
    <source>
        <dbReference type="PROSITE" id="PS50011"/>
    </source>
</evidence>
<accession>A0A835XQ73</accession>
<dbReference type="PROSITE" id="PS00108">
    <property type="entry name" value="PROTEIN_KINASE_ST"/>
    <property type="match status" value="1"/>
</dbReference>
<evidence type="ECO:0000256" key="3">
    <source>
        <dbReference type="ARBA" id="ARBA00022741"/>
    </source>
</evidence>
<dbReference type="Pfam" id="PF07714">
    <property type="entry name" value="PK_Tyr_Ser-Thr"/>
    <property type="match status" value="1"/>
</dbReference>
<dbReference type="Gene3D" id="1.10.510.10">
    <property type="entry name" value="Transferase(Phosphotransferase) domain 1"/>
    <property type="match status" value="2"/>
</dbReference>
<feature type="region of interest" description="Disordered" evidence="7">
    <location>
        <begin position="309"/>
        <end position="363"/>
    </location>
</feature>
<dbReference type="SUPFAM" id="SSF56112">
    <property type="entry name" value="Protein kinase-like (PK-like)"/>
    <property type="match status" value="1"/>
</dbReference>
<feature type="domain" description="Protein kinase" evidence="8">
    <location>
        <begin position="871"/>
        <end position="1415"/>
    </location>
</feature>
<dbReference type="Pfam" id="PF00069">
    <property type="entry name" value="Pkinase"/>
    <property type="match status" value="1"/>
</dbReference>
<dbReference type="InterPro" id="IPR051681">
    <property type="entry name" value="Ser/Thr_Kinases-Pseudokinases"/>
</dbReference>
<feature type="region of interest" description="Disordered" evidence="7">
    <location>
        <begin position="998"/>
        <end position="1059"/>
    </location>
</feature>
<evidence type="ECO:0000256" key="2">
    <source>
        <dbReference type="ARBA" id="ARBA00022679"/>
    </source>
</evidence>
<name>A0A835XQ73_9CHLO</name>
<evidence type="ECO:0000313" key="10">
    <source>
        <dbReference type="Proteomes" id="UP000612055"/>
    </source>
</evidence>
<dbReference type="InterPro" id="IPR001245">
    <property type="entry name" value="Ser-Thr/Tyr_kinase_cat_dom"/>
</dbReference>
<evidence type="ECO:0000256" key="6">
    <source>
        <dbReference type="PROSITE-ProRule" id="PRU10141"/>
    </source>
</evidence>
<keyword evidence="1" id="KW-0723">Serine/threonine-protein kinase</keyword>
<dbReference type="SMART" id="SM00220">
    <property type="entry name" value="S_TKc"/>
    <property type="match status" value="1"/>
</dbReference>
<evidence type="ECO:0000256" key="1">
    <source>
        <dbReference type="ARBA" id="ARBA00022527"/>
    </source>
</evidence>
<dbReference type="PANTHER" id="PTHR44329:SF214">
    <property type="entry name" value="PROTEIN KINASE DOMAIN-CONTAINING PROTEIN"/>
    <property type="match status" value="1"/>
</dbReference>
<feature type="region of interest" description="Disordered" evidence="7">
    <location>
        <begin position="1"/>
        <end position="85"/>
    </location>
</feature>
<feature type="region of interest" description="Disordered" evidence="7">
    <location>
        <begin position="957"/>
        <end position="980"/>
    </location>
</feature>
<feature type="compositionally biased region" description="Low complexity" evidence="7">
    <location>
        <begin position="1045"/>
        <end position="1054"/>
    </location>
</feature>
<keyword evidence="4" id="KW-0418">Kinase</keyword>
<dbReference type="GO" id="GO:0005524">
    <property type="term" value="F:ATP binding"/>
    <property type="evidence" value="ECO:0007669"/>
    <property type="project" value="UniProtKB-UniRule"/>
</dbReference>
<organism evidence="9 10">
    <name type="scientific">Edaphochlamys debaryana</name>
    <dbReference type="NCBI Taxonomy" id="47281"/>
    <lineage>
        <taxon>Eukaryota</taxon>
        <taxon>Viridiplantae</taxon>
        <taxon>Chlorophyta</taxon>
        <taxon>core chlorophytes</taxon>
        <taxon>Chlorophyceae</taxon>
        <taxon>CS clade</taxon>
        <taxon>Chlamydomonadales</taxon>
        <taxon>Chlamydomonadales incertae sedis</taxon>
        <taxon>Edaphochlamys</taxon>
    </lineage>
</organism>
<protein>
    <recommendedName>
        <fullName evidence="8">Protein kinase domain-containing protein</fullName>
    </recommendedName>
</protein>
<proteinExistence type="predicted"/>
<feature type="region of interest" description="Disordered" evidence="7">
    <location>
        <begin position="103"/>
        <end position="130"/>
    </location>
</feature>
<comment type="caution">
    <text evidence="9">The sequence shown here is derived from an EMBL/GenBank/DDBJ whole genome shotgun (WGS) entry which is preliminary data.</text>
</comment>
<dbReference type="InterPro" id="IPR008271">
    <property type="entry name" value="Ser/Thr_kinase_AS"/>
</dbReference>
<dbReference type="PROSITE" id="PS50011">
    <property type="entry name" value="PROTEIN_KINASE_DOM"/>
    <property type="match status" value="1"/>
</dbReference>
<dbReference type="OrthoDB" id="551787at2759"/>
<keyword evidence="5 6" id="KW-0067">ATP-binding</keyword>
<dbReference type="GO" id="GO:0004674">
    <property type="term" value="F:protein serine/threonine kinase activity"/>
    <property type="evidence" value="ECO:0007669"/>
    <property type="project" value="UniProtKB-KW"/>
</dbReference>
<dbReference type="InterPro" id="IPR017441">
    <property type="entry name" value="Protein_kinase_ATP_BS"/>
</dbReference>
<dbReference type="Proteomes" id="UP000612055">
    <property type="component" value="Unassembled WGS sequence"/>
</dbReference>
<feature type="compositionally biased region" description="Polar residues" evidence="7">
    <location>
        <begin position="311"/>
        <end position="320"/>
    </location>
</feature>
<dbReference type="PROSITE" id="PS00107">
    <property type="entry name" value="PROTEIN_KINASE_ATP"/>
    <property type="match status" value="1"/>
</dbReference>
<keyword evidence="2" id="KW-0808">Transferase</keyword>
<evidence type="ECO:0000313" key="9">
    <source>
        <dbReference type="EMBL" id="KAG2489092.1"/>
    </source>
</evidence>
<dbReference type="EMBL" id="JAEHOE010000076">
    <property type="protein sequence ID" value="KAG2489092.1"/>
    <property type="molecule type" value="Genomic_DNA"/>
</dbReference>
<evidence type="ECO:0000256" key="5">
    <source>
        <dbReference type="ARBA" id="ARBA00022840"/>
    </source>
</evidence>
<keyword evidence="10" id="KW-1185">Reference proteome</keyword>